<dbReference type="Proteomes" id="UP000029499">
    <property type="component" value="Chromosome"/>
</dbReference>
<organism evidence="2 3">
    <name type="scientific">Pseudomonas rhizosphaerae</name>
    <dbReference type="NCBI Taxonomy" id="216142"/>
    <lineage>
        <taxon>Bacteria</taxon>
        <taxon>Pseudomonadati</taxon>
        <taxon>Pseudomonadota</taxon>
        <taxon>Gammaproteobacteria</taxon>
        <taxon>Pseudomonadales</taxon>
        <taxon>Pseudomonadaceae</taxon>
        <taxon>Pseudomonas</taxon>
    </lineage>
</organism>
<evidence type="ECO:0000313" key="2">
    <source>
        <dbReference type="EMBL" id="AIS16032.1"/>
    </source>
</evidence>
<name>A0A089YNW2_9PSED</name>
<dbReference type="PROSITE" id="PS51257">
    <property type="entry name" value="PROKAR_LIPOPROTEIN"/>
    <property type="match status" value="1"/>
</dbReference>
<dbReference type="HOGENOM" id="CLU_1239282_0_0_6"/>
<accession>A0A089YNW2</accession>
<dbReference type="AlphaFoldDB" id="A0A089YNW2"/>
<dbReference type="eggNOG" id="COG3650">
    <property type="taxonomic scope" value="Bacteria"/>
</dbReference>
<evidence type="ECO:0000313" key="3">
    <source>
        <dbReference type="Proteomes" id="UP000029499"/>
    </source>
</evidence>
<feature type="chain" id="PRO_5001852142" evidence="1">
    <location>
        <begin position="27"/>
        <end position="225"/>
    </location>
</feature>
<gene>
    <name evidence="2" type="ORF">LT40_00860</name>
</gene>
<keyword evidence="1" id="KW-0732">Signal</keyword>
<protein>
    <submittedName>
        <fullName evidence="2">Membrane protein</fullName>
    </submittedName>
</protein>
<evidence type="ECO:0000256" key="1">
    <source>
        <dbReference type="SAM" id="SignalP"/>
    </source>
</evidence>
<dbReference type="EMBL" id="CP009533">
    <property type="protein sequence ID" value="AIS16032.1"/>
    <property type="molecule type" value="Genomic_DNA"/>
</dbReference>
<proteinExistence type="predicted"/>
<reference evidence="2 3" key="1">
    <citation type="journal article" date="2015" name="J. Biotechnol.">
        <title>Complete genome sequence of Pseudomonas rhizosphaerae IH5T (=DSM 16299T), a phosphate-solubilizing rhizobacterium for bacterial biofertilizer.</title>
        <authorList>
            <person name="Kwak Y."/>
            <person name="Jung B.K."/>
            <person name="Shin J.H."/>
        </authorList>
    </citation>
    <scope>NUCLEOTIDE SEQUENCE [LARGE SCALE GENOMIC DNA]</scope>
    <source>
        <strain evidence="2">DSM 16299</strain>
    </source>
</reference>
<keyword evidence="3" id="KW-1185">Reference proteome</keyword>
<dbReference type="KEGG" id="prh:LT40_00860"/>
<dbReference type="RefSeq" id="WP_043185263.1">
    <property type="nucleotide sequence ID" value="NZ_CP009533.1"/>
</dbReference>
<feature type="signal peptide" evidence="1">
    <location>
        <begin position="1"/>
        <end position="26"/>
    </location>
</feature>
<dbReference type="OrthoDB" id="8776561at2"/>
<sequence>MHLPRSLAIVALLPLLASCQSPFNRAPDAPSTAGLTRMQGALQGDNGRLFFQPCGDPRRYAVTDSNGTGVLQEASQLAGDRPVVYADLRGRFDASTNGGTDGQLRLHQLYRLDRSLAACKDPDFKLSSLSAGGESPRWQVKVTGQGMVVDREGQAPLALPYVEEQVGGGRFNLSTEANNQRIELWVAPQRCVDQRNQGVQFLAAELRVNGEVQRGCATFGGARNQ</sequence>
<dbReference type="STRING" id="216142.LT40_00860"/>